<comment type="caution">
    <text evidence="8">The sequence shown here is derived from an EMBL/GenBank/DDBJ whole genome shotgun (WGS) entry which is preliminary data.</text>
</comment>
<dbReference type="Proteomes" id="UP001054945">
    <property type="component" value="Unassembled WGS sequence"/>
</dbReference>
<evidence type="ECO:0000313" key="9">
    <source>
        <dbReference type="Proteomes" id="UP001054945"/>
    </source>
</evidence>
<dbReference type="EC" id="2.7.11.1" evidence="2"/>
<comment type="subcellular location">
    <subcellularLocation>
        <location evidence="1">Nucleus</location>
    </subcellularLocation>
</comment>
<dbReference type="GO" id="GO:0000077">
    <property type="term" value="P:DNA damage checkpoint signaling"/>
    <property type="evidence" value="ECO:0007669"/>
    <property type="project" value="TreeGrafter"/>
</dbReference>
<dbReference type="GO" id="GO:0005694">
    <property type="term" value="C:chromosome"/>
    <property type="evidence" value="ECO:0007669"/>
    <property type="project" value="TreeGrafter"/>
</dbReference>
<evidence type="ECO:0000256" key="5">
    <source>
        <dbReference type="ARBA" id="ARBA00022777"/>
    </source>
</evidence>
<dbReference type="GO" id="GO:0000723">
    <property type="term" value="P:telomere maintenance"/>
    <property type="evidence" value="ECO:0007669"/>
    <property type="project" value="TreeGrafter"/>
</dbReference>
<keyword evidence="4" id="KW-0227">DNA damage</keyword>
<dbReference type="Pfam" id="PF25030">
    <property type="entry name" value="M-HEAT_ATR"/>
    <property type="match status" value="1"/>
</dbReference>
<proteinExistence type="predicted"/>
<dbReference type="InterPro" id="IPR016024">
    <property type="entry name" value="ARM-type_fold"/>
</dbReference>
<accession>A0AAV4VPX4</accession>
<evidence type="ECO:0000256" key="1">
    <source>
        <dbReference type="ARBA" id="ARBA00004123"/>
    </source>
</evidence>
<dbReference type="Pfam" id="PF08064">
    <property type="entry name" value="UME"/>
    <property type="match status" value="1"/>
</dbReference>
<evidence type="ECO:0000256" key="2">
    <source>
        <dbReference type="ARBA" id="ARBA00012513"/>
    </source>
</evidence>
<keyword evidence="6" id="KW-0539">Nucleus</keyword>
<dbReference type="EMBL" id="BPLR01014943">
    <property type="protein sequence ID" value="GIY72415.1"/>
    <property type="molecule type" value="Genomic_DNA"/>
</dbReference>
<dbReference type="SUPFAM" id="SSF48371">
    <property type="entry name" value="ARM repeat"/>
    <property type="match status" value="2"/>
</dbReference>
<keyword evidence="5" id="KW-0808">Transferase</keyword>
<organism evidence="8 9">
    <name type="scientific">Caerostris extrusa</name>
    <name type="common">Bark spider</name>
    <name type="synonym">Caerostris bankana</name>
    <dbReference type="NCBI Taxonomy" id="172846"/>
    <lineage>
        <taxon>Eukaryota</taxon>
        <taxon>Metazoa</taxon>
        <taxon>Ecdysozoa</taxon>
        <taxon>Arthropoda</taxon>
        <taxon>Chelicerata</taxon>
        <taxon>Arachnida</taxon>
        <taxon>Araneae</taxon>
        <taxon>Araneomorphae</taxon>
        <taxon>Entelegynae</taxon>
        <taxon>Araneoidea</taxon>
        <taxon>Araneidae</taxon>
        <taxon>Caerostris</taxon>
    </lineage>
</organism>
<evidence type="ECO:0000256" key="4">
    <source>
        <dbReference type="ARBA" id="ARBA00022763"/>
    </source>
</evidence>
<dbReference type="InterPro" id="IPR050517">
    <property type="entry name" value="DDR_Repair_Kinase"/>
</dbReference>
<keyword evidence="3" id="KW-0723">Serine/threonine-protein kinase</keyword>
<dbReference type="SMART" id="SM00802">
    <property type="entry name" value="UME"/>
    <property type="match status" value="1"/>
</dbReference>
<dbReference type="GO" id="GO:0006281">
    <property type="term" value="P:DNA repair"/>
    <property type="evidence" value="ECO:0007669"/>
    <property type="project" value="TreeGrafter"/>
</dbReference>
<dbReference type="AlphaFoldDB" id="A0AAV4VPX4"/>
<sequence length="1057" mass="119872">MDYPVSQQINKDNDDFSDKKFRQTLNITIINNFWILKNSFKEIPHIFVTPETLLESHELLDETGLSKAFTEWLMMWLLRVLSQPCATIVHIECKDLFFSLLQLIKFNNTRNFRHCVLHLFKLLPELNDMIDKFIDEDASSLAIQDYFYSDREITSEFAQELDLVSISITFSSPNECEALQEKLPLFLETVITDVSQFLPDQCDNLCKIFCMQIELGGLVLKKELNSIEVAVASLLTTIIEKVNKSETKFTIMTSTLGKMVQVLIEVLLQLAVYIIKTEGRNIAFETNPNVQNSVKISKRERKSDGFVKILPEIKCTKCVKSIQSIVPYFNHYKITENILSAALQHLIDSDPFVRTKFSEIIGLALKPFFDMQQDYNWKQKLEEILIVKLQAALLSSKMSGNVPFQKSVIYSIGEIGKTADGGLLLITIISLLESYMTSIPSVKVVAFSKLKEIAESKQLRMQDLLKKLTRMPFAKQETSLELGSLLRCNYQPVHNELLLHLSTHYHQVFSGLAILAVKSGNVDGNNSMITHSEEMANYLQPKLLDSCLLINLYFQALESLIAIMKIMGSRAITAVRFKLMATLRLTLRFKEGDFPKICCKAWSTFISSIEVTCLGPLLNQIIVALLPLLELEPVAIAEIFNFLIIEKRSYLSDFYHDLYFVPDTPELRQINAVLKDYNESPSSMADFCSLLCHSLKGISHENLEVRLHALGKLKQVLQSNQKAIHDHLHARESVDNLLSHLVAALIGGCRESDSRIKTALGDCFGELGAIDPGRLDMKSARSKETLANFYSSIDDENFAFALIQALVHSFLAAEQSGIQDCSACAIQEVLRFYKCSNELGSSGNHLWKRFPPDIQEILNVLFHSQYKPLENREKNLLQKVKKENPFKLFHACSVIIKYDLNCTLFLLPHLVVYALLDSTEIEKSEICSEITTVLRHSEQSLTMNDLCQLSSQTVFSVVDHLTKWVHHYQSDVSSRTSSRSLGPKLSQDKAFQSVNVCLSSIPQILLAKSSFACQAYARALMHLETFLKQFPDQLENNISFIQKIYTSLDDSDGLLLV</sequence>
<dbReference type="GO" id="GO:0005634">
    <property type="term" value="C:nucleus"/>
    <property type="evidence" value="ECO:0007669"/>
    <property type="project" value="UniProtKB-SubCell"/>
</dbReference>
<evidence type="ECO:0000313" key="8">
    <source>
        <dbReference type="EMBL" id="GIY72415.1"/>
    </source>
</evidence>
<keyword evidence="5" id="KW-0418">Kinase</keyword>
<dbReference type="GO" id="GO:0004674">
    <property type="term" value="F:protein serine/threonine kinase activity"/>
    <property type="evidence" value="ECO:0007669"/>
    <property type="project" value="UniProtKB-KW"/>
</dbReference>
<gene>
    <name evidence="8" type="primary">ATR</name>
    <name evidence="8" type="ORF">CEXT_655591</name>
</gene>
<protein>
    <recommendedName>
        <fullName evidence="2">non-specific serine/threonine protein kinase</fullName>
        <ecNumber evidence="2">2.7.11.1</ecNumber>
    </recommendedName>
</protein>
<evidence type="ECO:0000259" key="7">
    <source>
        <dbReference type="SMART" id="SM00802"/>
    </source>
</evidence>
<evidence type="ECO:0000256" key="3">
    <source>
        <dbReference type="ARBA" id="ARBA00022527"/>
    </source>
</evidence>
<dbReference type="PANTHER" id="PTHR11139:SF69">
    <property type="entry name" value="SERINE_THREONINE-PROTEIN KINASE ATR"/>
    <property type="match status" value="1"/>
</dbReference>
<dbReference type="PANTHER" id="PTHR11139">
    <property type="entry name" value="ATAXIA TELANGIECTASIA MUTATED ATM -RELATED"/>
    <property type="match status" value="1"/>
</dbReference>
<dbReference type="InterPro" id="IPR012993">
    <property type="entry name" value="UME"/>
</dbReference>
<name>A0AAV4VPX4_CAEEX</name>
<keyword evidence="9" id="KW-1185">Reference proteome</keyword>
<evidence type="ECO:0000256" key="6">
    <source>
        <dbReference type="ARBA" id="ARBA00023242"/>
    </source>
</evidence>
<reference evidence="8 9" key="1">
    <citation type="submission" date="2021-06" db="EMBL/GenBank/DDBJ databases">
        <title>Caerostris extrusa draft genome.</title>
        <authorList>
            <person name="Kono N."/>
            <person name="Arakawa K."/>
        </authorList>
    </citation>
    <scope>NUCLEOTIDE SEQUENCE [LARGE SCALE GENOMIC DNA]</scope>
</reference>
<feature type="domain" description="UME" evidence="7">
    <location>
        <begin position="535"/>
        <end position="631"/>
    </location>
</feature>
<dbReference type="InterPro" id="IPR056802">
    <property type="entry name" value="ATR-like_M-HEAT"/>
</dbReference>